<dbReference type="InterPro" id="IPR028098">
    <property type="entry name" value="Glyco_trans_4-like_N"/>
</dbReference>
<dbReference type="GO" id="GO:1901137">
    <property type="term" value="P:carbohydrate derivative biosynthetic process"/>
    <property type="evidence" value="ECO:0007669"/>
    <property type="project" value="UniProtKB-ARBA"/>
</dbReference>
<evidence type="ECO:0000313" key="6">
    <source>
        <dbReference type="EMBL" id="NYD25264.1"/>
    </source>
</evidence>
<proteinExistence type="predicted"/>
<dbReference type="AlphaFoldDB" id="A0A852RA51"/>
<protein>
    <recommendedName>
        <fullName evidence="1">D-inositol 3-phosphate glycosyltransferase</fullName>
    </recommendedName>
</protein>
<evidence type="ECO:0000256" key="1">
    <source>
        <dbReference type="ARBA" id="ARBA00021292"/>
    </source>
</evidence>
<sequence>MHVLIVTDQHPDSLGGVQVALRLQRKFLERAGHTVSIAAPALHRRDYTVAPADRAAYLDLPSTPITRDREYGITWPGRRSDRALDRALAEREAGGAGPVDLVHIQGDFWGAMIGLRAAKRHRLPVMFTMHNNVDEGTRAVTPLAPLAFAGLRAWRRLAVGRVPRRERERTRASAAGAWRYLAELTAGAALVTAPSRHFAAELETHGVGAGVEVTQGGVDDEVIGAVRAADRAPRSRPRLVWLGRMSGEKRVLEFVEALGASEIDADVALHGAGLLLGKVERRIAALGLHDRVRVAGPVPYEAALAAMRDADALVQTSIGFETQGLTPYEAAALGTPTIFCDENIFTDLAVSPAWLAQDSSVAALADALRTAVSEIETRPGDLRVPAAAGERLLQSTRTAAMIELYARVIGK</sequence>
<dbReference type="EMBL" id="JACCBD010000001">
    <property type="protein sequence ID" value="NYD25264.1"/>
    <property type="molecule type" value="Genomic_DNA"/>
</dbReference>
<dbReference type="PANTHER" id="PTHR45947:SF3">
    <property type="entry name" value="SULFOQUINOVOSYL TRANSFERASE SQD2"/>
    <property type="match status" value="1"/>
</dbReference>
<accession>A0A852RA51</accession>
<evidence type="ECO:0000313" key="7">
    <source>
        <dbReference type="Proteomes" id="UP000586095"/>
    </source>
</evidence>
<dbReference type="SUPFAM" id="SSF53756">
    <property type="entry name" value="UDP-Glycosyltransferase/glycogen phosphorylase"/>
    <property type="match status" value="1"/>
</dbReference>
<dbReference type="PANTHER" id="PTHR45947">
    <property type="entry name" value="SULFOQUINOVOSYL TRANSFERASE SQD2"/>
    <property type="match status" value="1"/>
</dbReference>
<dbReference type="Pfam" id="PF13439">
    <property type="entry name" value="Glyco_transf_4"/>
    <property type="match status" value="1"/>
</dbReference>
<reference evidence="6 7" key="1">
    <citation type="submission" date="2020-07" db="EMBL/GenBank/DDBJ databases">
        <title>Sequencing the genomes of 1000 actinobacteria strains.</title>
        <authorList>
            <person name="Klenk H.-P."/>
        </authorList>
    </citation>
    <scope>NUCLEOTIDE SEQUENCE [LARGE SCALE GENOMIC DNA]</scope>
    <source>
        <strain evidence="6 7">DSM 17380</strain>
    </source>
</reference>
<dbReference type="Gene3D" id="3.40.50.2000">
    <property type="entry name" value="Glycogen Phosphorylase B"/>
    <property type="match status" value="2"/>
</dbReference>
<dbReference type="InterPro" id="IPR001296">
    <property type="entry name" value="Glyco_trans_1"/>
</dbReference>
<dbReference type="RefSeq" id="WP_185985795.1">
    <property type="nucleotide sequence ID" value="NZ_BAAALZ010000004.1"/>
</dbReference>
<evidence type="ECO:0000256" key="3">
    <source>
        <dbReference type="ARBA" id="ARBA00022679"/>
    </source>
</evidence>
<dbReference type="GO" id="GO:0016757">
    <property type="term" value="F:glycosyltransferase activity"/>
    <property type="evidence" value="ECO:0007669"/>
    <property type="project" value="UniProtKB-KW"/>
</dbReference>
<evidence type="ECO:0000256" key="2">
    <source>
        <dbReference type="ARBA" id="ARBA00022676"/>
    </source>
</evidence>
<feature type="domain" description="Glycosyl transferase family 1" evidence="4">
    <location>
        <begin position="232"/>
        <end position="376"/>
    </location>
</feature>
<keyword evidence="2" id="KW-0328">Glycosyltransferase</keyword>
<organism evidence="6 7">
    <name type="scientific">Leucobacter aridicollis</name>
    <dbReference type="NCBI Taxonomy" id="283878"/>
    <lineage>
        <taxon>Bacteria</taxon>
        <taxon>Bacillati</taxon>
        <taxon>Actinomycetota</taxon>
        <taxon>Actinomycetes</taxon>
        <taxon>Micrococcales</taxon>
        <taxon>Microbacteriaceae</taxon>
        <taxon>Leucobacter</taxon>
    </lineage>
</organism>
<feature type="domain" description="Glycosyltransferase subfamily 4-like N-terminal" evidence="5">
    <location>
        <begin position="15"/>
        <end position="221"/>
    </location>
</feature>
<dbReference type="Pfam" id="PF00534">
    <property type="entry name" value="Glycos_transf_1"/>
    <property type="match status" value="1"/>
</dbReference>
<evidence type="ECO:0000259" key="5">
    <source>
        <dbReference type="Pfam" id="PF13439"/>
    </source>
</evidence>
<evidence type="ECO:0000259" key="4">
    <source>
        <dbReference type="Pfam" id="PF00534"/>
    </source>
</evidence>
<name>A0A852RA51_9MICO</name>
<dbReference type="Proteomes" id="UP000586095">
    <property type="component" value="Unassembled WGS sequence"/>
</dbReference>
<keyword evidence="7" id="KW-1185">Reference proteome</keyword>
<gene>
    <name evidence="6" type="ORF">BJ960_000067</name>
</gene>
<dbReference type="InterPro" id="IPR050194">
    <property type="entry name" value="Glycosyltransferase_grp1"/>
</dbReference>
<comment type="caution">
    <text evidence="6">The sequence shown here is derived from an EMBL/GenBank/DDBJ whole genome shotgun (WGS) entry which is preliminary data.</text>
</comment>
<keyword evidence="3 6" id="KW-0808">Transferase</keyword>